<dbReference type="SUPFAM" id="SSF53686">
    <property type="entry name" value="Tryptophan synthase beta subunit-like PLP-dependent enzymes"/>
    <property type="match status" value="1"/>
</dbReference>
<sequence length="346" mass="36631">MFSHDTLDHFPKVSLLDDATPIQRLERLEQTLGLPAKDIQLFVKRDDFNSLGGGGNKLRKLEFIVGDALHRGADTVVAVGGLQSNFARLTAAVCAKLGLQCDLVLTSPTSSMPNDFARNGNMVLDRILGAHIHIVPTGITGREFAHEIAAKLSRRGCNPYLVELGGSSPIGALGYALCAFEIENQMRALGQSVSSIVLPNGSSGTHAGLAAGMYLAGKNPALIKAFSVLAPKEIAHAATVEKTQAVLKLLGSSVEANPMDIEISDEQLGDGYGIPTDAMKAAVHQMARTEGLFLDPVYGGKAFAGLLSDLSSGHYQSGERILFLMTGGSPGIFAYANHFLDEPAFD</sequence>
<keyword evidence="3 5" id="KW-0663">Pyridoxal phosphate</keyword>
<evidence type="ECO:0000259" key="6">
    <source>
        <dbReference type="Pfam" id="PF00291"/>
    </source>
</evidence>
<evidence type="ECO:0000256" key="1">
    <source>
        <dbReference type="ARBA" id="ARBA00001933"/>
    </source>
</evidence>
<feature type="active site" description="Nucleophile" evidence="4">
    <location>
        <position position="84"/>
    </location>
</feature>
<accession>A0A367WV17</accession>
<comment type="caution">
    <text evidence="7">The sequence shown here is derived from an EMBL/GenBank/DDBJ whole genome shotgun (WGS) entry which is preliminary data.</text>
</comment>
<dbReference type="AlphaFoldDB" id="A0A367WV17"/>
<comment type="cofactor">
    <cofactor evidence="1">
        <name>pyridoxal 5'-phosphate</name>
        <dbReference type="ChEBI" id="CHEBI:597326"/>
    </cofactor>
</comment>
<name>A0A367WV17_9PROT</name>
<dbReference type="EMBL" id="JPWI01000008">
    <property type="protein sequence ID" value="RCK45039.1"/>
    <property type="molecule type" value="Genomic_DNA"/>
</dbReference>
<evidence type="ECO:0000313" key="8">
    <source>
        <dbReference type="Proteomes" id="UP000252255"/>
    </source>
</evidence>
<dbReference type="GO" id="GO:0019148">
    <property type="term" value="F:D-cysteine desulfhydrase activity"/>
    <property type="evidence" value="ECO:0007669"/>
    <property type="project" value="TreeGrafter"/>
</dbReference>
<evidence type="ECO:0000256" key="5">
    <source>
        <dbReference type="PIRSR" id="PIRSR006278-2"/>
    </source>
</evidence>
<dbReference type="Proteomes" id="UP000252255">
    <property type="component" value="Unassembled WGS sequence"/>
</dbReference>
<organism evidence="7 8">
    <name type="scientific">Thalassospira profundimaris</name>
    <dbReference type="NCBI Taxonomy" id="502049"/>
    <lineage>
        <taxon>Bacteria</taxon>
        <taxon>Pseudomonadati</taxon>
        <taxon>Pseudomonadota</taxon>
        <taxon>Alphaproteobacteria</taxon>
        <taxon>Rhodospirillales</taxon>
        <taxon>Thalassospiraceae</taxon>
        <taxon>Thalassospira</taxon>
    </lineage>
</organism>
<proteinExistence type="inferred from homology"/>
<evidence type="ECO:0000256" key="3">
    <source>
        <dbReference type="ARBA" id="ARBA00022898"/>
    </source>
</evidence>
<dbReference type="InterPro" id="IPR001926">
    <property type="entry name" value="TrpB-like_PALP"/>
</dbReference>
<gene>
    <name evidence="7" type="ORF">TH30_13610</name>
</gene>
<dbReference type="RefSeq" id="WP_114098673.1">
    <property type="nucleotide sequence ID" value="NZ_JPWI01000008.1"/>
</dbReference>
<dbReference type="PIRSF" id="PIRSF006278">
    <property type="entry name" value="ACCD_DCysDesulf"/>
    <property type="match status" value="1"/>
</dbReference>
<dbReference type="InterPro" id="IPR036052">
    <property type="entry name" value="TrpB-like_PALP_sf"/>
</dbReference>
<dbReference type="PANTHER" id="PTHR43780:SF2">
    <property type="entry name" value="1-AMINOCYCLOPROPANE-1-CARBOXYLATE DEAMINASE-RELATED"/>
    <property type="match status" value="1"/>
</dbReference>
<dbReference type="PANTHER" id="PTHR43780">
    <property type="entry name" value="1-AMINOCYCLOPROPANE-1-CARBOXYLATE DEAMINASE-RELATED"/>
    <property type="match status" value="1"/>
</dbReference>
<protein>
    <submittedName>
        <fullName evidence="7">Cytochrome C biogenesis protein CcmE</fullName>
    </submittedName>
</protein>
<evidence type="ECO:0000256" key="4">
    <source>
        <dbReference type="PIRSR" id="PIRSR006278-1"/>
    </source>
</evidence>
<evidence type="ECO:0000313" key="7">
    <source>
        <dbReference type="EMBL" id="RCK45039.1"/>
    </source>
</evidence>
<dbReference type="Gene3D" id="3.40.50.1100">
    <property type="match status" value="2"/>
</dbReference>
<feature type="modified residue" description="N6-(pyridoxal phosphate)lysine" evidence="5">
    <location>
        <position position="57"/>
    </location>
</feature>
<evidence type="ECO:0000256" key="2">
    <source>
        <dbReference type="ARBA" id="ARBA00008639"/>
    </source>
</evidence>
<dbReference type="InterPro" id="IPR027278">
    <property type="entry name" value="ACCD_DCysDesulf"/>
</dbReference>
<dbReference type="OrthoDB" id="9801249at2"/>
<reference evidence="7 8" key="1">
    <citation type="submission" date="2014-07" db="EMBL/GenBank/DDBJ databases">
        <title>Draft genome sequence of Thalassospira profundimaris PR54-5.</title>
        <authorList>
            <person name="Lai Q."/>
            <person name="Shao Z."/>
        </authorList>
    </citation>
    <scope>NUCLEOTIDE SEQUENCE [LARGE SCALE GENOMIC DNA]</scope>
    <source>
        <strain evidence="7 8">PR54-5</strain>
    </source>
</reference>
<comment type="similarity">
    <text evidence="2">Belongs to the ACC deaminase/D-cysteine desulfhydrase family.</text>
</comment>
<dbReference type="Pfam" id="PF00291">
    <property type="entry name" value="PALP"/>
    <property type="match status" value="1"/>
</dbReference>
<feature type="domain" description="Tryptophan synthase beta chain-like PALP" evidence="6">
    <location>
        <begin position="16"/>
        <end position="327"/>
    </location>
</feature>